<proteinExistence type="predicted"/>
<comment type="caution">
    <text evidence="1">The sequence shown here is derived from an EMBL/GenBank/DDBJ whole genome shotgun (WGS) entry which is preliminary data.</text>
</comment>
<evidence type="ECO:0000313" key="1">
    <source>
        <dbReference type="EMBL" id="KAI5327517.1"/>
    </source>
</evidence>
<dbReference type="AlphaFoldDB" id="A0AAD4YYY7"/>
<protein>
    <submittedName>
        <fullName evidence="1">Uncharacterized protein</fullName>
    </submittedName>
</protein>
<accession>A0AAD4YYY7</accession>
<dbReference type="Proteomes" id="UP001054821">
    <property type="component" value="Chromosome 5"/>
</dbReference>
<keyword evidence="2" id="KW-1185">Reference proteome</keyword>
<dbReference type="EMBL" id="JAJFAZ020000005">
    <property type="protein sequence ID" value="KAI5327517.1"/>
    <property type="molecule type" value="Genomic_DNA"/>
</dbReference>
<gene>
    <name evidence="1" type="ORF">L3X38_026913</name>
</gene>
<sequence length="164" mass="17796">MKQASLIDLLIDYWRLISSIVLPEQHIGIASLSFSLPSRACSTCLGPLKPPALSHELSNQVALVVYSLSQLVDSKTMLLDNGAKIGNIAKIALVDASTMCRGGAMVVDFGSGRKAVRLQVYGGHRAVCLNLGLNHGALWWRLAMELHSWPRGLVLELQLGPVQR</sequence>
<evidence type="ECO:0000313" key="2">
    <source>
        <dbReference type="Proteomes" id="UP001054821"/>
    </source>
</evidence>
<name>A0AAD4YYY7_PRUDU</name>
<reference evidence="1 2" key="1">
    <citation type="journal article" date="2022" name="G3 (Bethesda)">
        <title>Whole-genome sequence and methylome profiling of the almond [Prunus dulcis (Mill.) D.A. Webb] cultivar 'Nonpareil'.</title>
        <authorList>
            <person name="D'Amico-Willman K.M."/>
            <person name="Ouma W.Z."/>
            <person name="Meulia T."/>
            <person name="Sideli G.M."/>
            <person name="Gradziel T.M."/>
            <person name="Fresnedo-Ramirez J."/>
        </authorList>
    </citation>
    <scope>NUCLEOTIDE SEQUENCE [LARGE SCALE GENOMIC DNA]</scope>
    <source>
        <strain evidence="1">Clone GOH B32 T37-40</strain>
    </source>
</reference>
<organism evidence="1 2">
    <name type="scientific">Prunus dulcis</name>
    <name type="common">Almond</name>
    <name type="synonym">Amygdalus dulcis</name>
    <dbReference type="NCBI Taxonomy" id="3755"/>
    <lineage>
        <taxon>Eukaryota</taxon>
        <taxon>Viridiplantae</taxon>
        <taxon>Streptophyta</taxon>
        <taxon>Embryophyta</taxon>
        <taxon>Tracheophyta</taxon>
        <taxon>Spermatophyta</taxon>
        <taxon>Magnoliopsida</taxon>
        <taxon>eudicotyledons</taxon>
        <taxon>Gunneridae</taxon>
        <taxon>Pentapetalae</taxon>
        <taxon>rosids</taxon>
        <taxon>fabids</taxon>
        <taxon>Rosales</taxon>
        <taxon>Rosaceae</taxon>
        <taxon>Amygdaloideae</taxon>
        <taxon>Amygdaleae</taxon>
        <taxon>Prunus</taxon>
    </lineage>
</organism>